<evidence type="ECO:0000313" key="1">
    <source>
        <dbReference type="EMBL" id="JAH24730.1"/>
    </source>
</evidence>
<protein>
    <submittedName>
        <fullName evidence="1">Uncharacterized protein</fullName>
    </submittedName>
</protein>
<name>A0A0E9R8E5_ANGAN</name>
<proteinExistence type="predicted"/>
<dbReference type="AlphaFoldDB" id="A0A0E9R8E5"/>
<organism evidence="1">
    <name type="scientific">Anguilla anguilla</name>
    <name type="common">European freshwater eel</name>
    <name type="synonym">Muraena anguilla</name>
    <dbReference type="NCBI Taxonomy" id="7936"/>
    <lineage>
        <taxon>Eukaryota</taxon>
        <taxon>Metazoa</taxon>
        <taxon>Chordata</taxon>
        <taxon>Craniata</taxon>
        <taxon>Vertebrata</taxon>
        <taxon>Euteleostomi</taxon>
        <taxon>Actinopterygii</taxon>
        <taxon>Neopterygii</taxon>
        <taxon>Teleostei</taxon>
        <taxon>Anguilliformes</taxon>
        <taxon>Anguillidae</taxon>
        <taxon>Anguilla</taxon>
    </lineage>
</organism>
<dbReference type="EMBL" id="GBXM01082144">
    <property type="protein sequence ID" value="JAH26433.1"/>
    <property type="molecule type" value="Transcribed_RNA"/>
</dbReference>
<accession>A0A0E9R8E5</accession>
<sequence>MHIDTLVFELIYCGIELPGGSSCLSVWMDPMVWCQLQTMSAG</sequence>
<reference evidence="1" key="2">
    <citation type="journal article" date="2015" name="Fish Shellfish Immunol.">
        <title>Early steps in the European eel (Anguilla anguilla)-Vibrio vulnificus interaction in the gills: Role of the RtxA13 toxin.</title>
        <authorList>
            <person name="Callol A."/>
            <person name="Pajuelo D."/>
            <person name="Ebbesson L."/>
            <person name="Teles M."/>
            <person name="MacKenzie S."/>
            <person name="Amaro C."/>
        </authorList>
    </citation>
    <scope>NUCLEOTIDE SEQUENCE</scope>
</reference>
<dbReference type="EMBL" id="GBXM01083847">
    <property type="protein sequence ID" value="JAH24730.1"/>
    <property type="molecule type" value="Transcribed_RNA"/>
</dbReference>
<reference evidence="1" key="1">
    <citation type="submission" date="2014-11" db="EMBL/GenBank/DDBJ databases">
        <authorList>
            <person name="Amaro Gonzalez C."/>
        </authorList>
    </citation>
    <scope>NUCLEOTIDE SEQUENCE</scope>
</reference>